<dbReference type="PATRIC" id="fig|1562462.4.peg.898"/>
<dbReference type="AlphaFoldDB" id="A0A0M4M8D4"/>
<dbReference type="GeneID" id="84894797"/>
<dbReference type="InterPro" id="IPR032576">
    <property type="entry name" value="DUF4921"/>
</dbReference>
<dbReference type="Gene3D" id="3.30.428.10">
    <property type="entry name" value="HIT-like"/>
    <property type="match status" value="2"/>
</dbReference>
<dbReference type="KEGG" id="cbq:AL705_04405"/>
<dbReference type="Proteomes" id="UP000068137">
    <property type="component" value="Chromosome"/>
</dbReference>
<sequence>MTTTAEHTSPADPTNPEPLQRLADGTVKQVNPFTGTEVWTVPGRANRPLPHALPAPQHLVSDAHTNTCDFCSDNYIRTTPEKMRLVDGHLQKELLPHEATQRPADFRLIGNLFEIVSLDYWKTNYGYQISPRARAHQERYLADPEGRHHIHQLVNTVWQAHHRCTPSDVPDFTDAQLREASEPFFGGCHDVVIARRHYIDGATSSDQLCASGNLTPAEHADFLTLSVLAQEQLYAENNCAQYVSVFHNWLRPAGASFDHLHKQLVAIDELPAKTERELLRLAHNPELYLHYGPRYAHNQHLVLMENEHAIAYASYGHRYPSLEIYSKHPDLQPWDMDADQLRGVSDVLHACHAATGSAIPVNEEWYTRPRDVSPTDATIPWHIVLKWRINTLAGFEGATGIYLNTIDPWSLRDKVGPRLHELASEGLISDELELN</sequence>
<dbReference type="SUPFAM" id="SSF54197">
    <property type="entry name" value="HIT-like"/>
    <property type="match status" value="1"/>
</dbReference>
<dbReference type="InterPro" id="IPR036265">
    <property type="entry name" value="HIT-like_sf"/>
</dbReference>
<feature type="region of interest" description="Disordered" evidence="1">
    <location>
        <begin position="1"/>
        <end position="20"/>
    </location>
</feature>
<evidence type="ECO:0000256" key="1">
    <source>
        <dbReference type="SAM" id="MobiDB-lite"/>
    </source>
</evidence>
<evidence type="ECO:0000259" key="2">
    <source>
        <dbReference type="Pfam" id="PF16268"/>
    </source>
</evidence>
<reference evidence="3 4" key="1">
    <citation type="journal article" date="2015" name="Genome Announc.">
        <title>Complete Genome Sequences for Two Strains of a Novel Fastidious, Partially Acid-Fast, Gram-Positive Corynebacterineae Bacterium, Derived from Human Clinical Samples.</title>
        <authorList>
            <person name="Nicholson A.C."/>
            <person name="Bell M."/>
            <person name="Humrighouse B.W."/>
            <person name="McQuiston J.R."/>
        </authorList>
    </citation>
    <scope>NUCLEOTIDE SEQUENCE [LARGE SCALE GENOMIC DNA]</scope>
    <source>
        <strain evidence="3 4">X1698</strain>
    </source>
</reference>
<gene>
    <name evidence="3" type="ORF">AL705_04405</name>
</gene>
<evidence type="ECO:0000313" key="4">
    <source>
        <dbReference type="Proteomes" id="UP000068137"/>
    </source>
</evidence>
<proteinExistence type="predicted"/>
<feature type="domain" description="DUF4921" evidence="2">
    <location>
        <begin position="22"/>
        <end position="434"/>
    </location>
</feature>
<dbReference type="InterPro" id="IPR053177">
    <property type="entry name" value="ADP-glucose_phosphorylase"/>
</dbReference>
<dbReference type="EMBL" id="CP012390">
    <property type="protein sequence ID" value="ALE19001.1"/>
    <property type="molecule type" value="Genomic_DNA"/>
</dbReference>
<dbReference type="RefSeq" id="WP_053961980.1">
    <property type="nucleotide sequence ID" value="NZ_CP009312.1"/>
</dbReference>
<dbReference type="Pfam" id="PF16268">
    <property type="entry name" value="DUF4921"/>
    <property type="match status" value="1"/>
</dbReference>
<dbReference type="OrthoDB" id="9762211at2"/>
<evidence type="ECO:0000313" key="3">
    <source>
        <dbReference type="EMBL" id="ALE19001.1"/>
    </source>
</evidence>
<dbReference type="PANTHER" id="PTHR42763">
    <property type="entry name" value="ADP-GLUCOSE PHOSPHORYLASE"/>
    <property type="match status" value="1"/>
</dbReference>
<dbReference type="PANTHER" id="PTHR42763:SF2">
    <property type="entry name" value="ADP-GLUCOSE PHOSPHORYLASE"/>
    <property type="match status" value="1"/>
</dbReference>
<name>A0A0M4M8D4_9ACTN</name>
<protein>
    <recommendedName>
        <fullName evidence="2">DUF4921 domain-containing protein</fullName>
    </recommendedName>
</protein>
<accession>A0A0M4M8D4</accession>
<dbReference type="STRING" id="1528099.AL705_04405"/>
<organism evidence="3 4">
    <name type="scientific">Lawsonella clevelandensis</name>
    <dbReference type="NCBI Taxonomy" id="1528099"/>
    <lineage>
        <taxon>Bacteria</taxon>
        <taxon>Bacillati</taxon>
        <taxon>Actinomycetota</taxon>
        <taxon>Actinomycetes</taxon>
        <taxon>Mycobacteriales</taxon>
        <taxon>Lawsonellaceae</taxon>
        <taxon>Lawsonella</taxon>
    </lineage>
</organism>